<dbReference type="PANTHER" id="PTHR43161:SF24">
    <property type="entry name" value="SORBITOL DEHYDROGENASE"/>
    <property type="match status" value="1"/>
</dbReference>
<dbReference type="EMBL" id="OU963907">
    <property type="protein sequence ID" value="CAH2982005.1"/>
    <property type="molecule type" value="Genomic_DNA"/>
</dbReference>
<evidence type="ECO:0000256" key="4">
    <source>
        <dbReference type="ARBA" id="ARBA00022833"/>
    </source>
</evidence>
<gene>
    <name evidence="8" type="ORF">CHILSU_LOCUS2479</name>
</gene>
<dbReference type="CDD" id="cd05285">
    <property type="entry name" value="sorbitol_DH"/>
    <property type="match status" value="1"/>
</dbReference>
<dbReference type="InterPro" id="IPR036291">
    <property type="entry name" value="NAD(P)-bd_dom_sf"/>
</dbReference>
<evidence type="ECO:0000313" key="8">
    <source>
        <dbReference type="EMBL" id="CAH2982005.1"/>
    </source>
</evidence>
<evidence type="ECO:0000313" key="9">
    <source>
        <dbReference type="Proteomes" id="UP001153292"/>
    </source>
</evidence>
<keyword evidence="4 6" id="KW-0862">Zinc</keyword>
<dbReference type="PROSITE" id="PS00059">
    <property type="entry name" value="ADH_ZINC"/>
    <property type="match status" value="1"/>
</dbReference>
<dbReference type="InterPro" id="IPR013149">
    <property type="entry name" value="ADH-like_C"/>
</dbReference>
<dbReference type="InterPro" id="IPR011032">
    <property type="entry name" value="GroES-like_sf"/>
</dbReference>
<keyword evidence="5" id="KW-0560">Oxidoreductase</keyword>
<evidence type="ECO:0000256" key="2">
    <source>
        <dbReference type="ARBA" id="ARBA00008072"/>
    </source>
</evidence>
<dbReference type="PANTHER" id="PTHR43161">
    <property type="entry name" value="SORBITOL DEHYDROGENASE"/>
    <property type="match status" value="1"/>
</dbReference>
<sequence length="348" mass="36868">MLENYAAVLHGPSDVRIEKWPMPLIGDDELLIKISCVGICGSDVKLYLTGRCGLEALLHPMVMGHEGAGVVAQVGSKVKGFVVGDRVAIEPTQPCGACLHCKHGAYNLCVEPRYCATATGHGNICTYYKHRADFCHKLPANLSMEEGAAVQPLAIAVHACKRARISLGTRLVILGAGPVGVLCMITARAMGATHILLTDVVESRLETAKKMGADHTLLIKPEYSEQDVVDKILTAVGDAPDVSIDACGYPSAQAVAMRATQAGGTVVIVGIGPDRAEVPLAAAMLREVDVRGSYRIANTYPAALAAVSRGAVNLAPFITHHFPFERVKEAMEVAKSGAAMKIIIHMKS</sequence>
<dbReference type="InterPro" id="IPR045306">
    <property type="entry name" value="SDH-like"/>
</dbReference>
<proteinExistence type="inferred from homology"/>
<dbReference type="SMART" id="SM00829">
    <property type="entry name" value="PKS_ER"/>
    <property type="match status" value="1"/>
</dbReference>
<keyword evidence="9" id="KW-1185">Reference proteome</keyword>
<organism evidence="8 9">
    <name type="scientific">Chilo suppressalis</name>
    <name type="common">Asiatic rice borer moth</name>
    <dbReference type="NCBI Taxonomy" id="168631"/>
    <lineage>
        <taxon>Eukaryota</taxon>
        <taxon>Metazoa</taxon>
        <taxon>Ecdysozoa</taxon>
        <taxon>Arthropoda</taxon>
        <taxon>Hexapoda</taxon>
        <taxon>Insecta</taxon>
        <taxon>Pterygota</taxon>
        <taxon>Neoptera</taxon>
        <taxon>Endopterygota</taxon>
        <taxon>Lepidoptera</taxon>
        <taxon>Glossata</taxon>
        <taxon>Ditrysia</taxon>
        <taxon>Pyraloidea</taxon>
        <taxon>Crambidae</taxon>
        <taxon>Crambinae</taxon>
        <taxon>Chilo</taxon>
    </lineage>
</organism>
<name>A0ABN8L558_CHISP</name>
<feature type="domain" description="Enoyl reductase (ER)" evidence="7">
    <location>
        <begin position="11"/>
        <end position="344"/>
    </location>
</feature>
<evidence type="ECO:0000256" key="6">
    <source>
        <dbReference type="RuleBase" id="RU361277"/>
    </source>
</evidence>
<evidence type="ECO:0000256" key="1">
    <source>
        <dbReference type="ARBA" id="ARBA00001947"/>
    </source>
</evidence>
<dbReference type="Pfam" id="PF00107">
    <property type="entry name" value="ADH_zinc_N"/>
    <property type="match status" value="1"/>
</dbReference>
<evidence type="ECO:0000259" key="7">
    <source>
        <dbReference type="SMART" id="SM00829"/>
    </source>
</evidence>
<dbReference type="Gene3D" id="3.40.50.720">
    <property type="entry name" value="NAD(P)-binding Rossmann-like Domain"/>
    <property type="match status" value="1"/>
</dbReference>
<evidence type="ECO:0000256" key="3">
    <source>
        <dbReference type="ARBA" id="ARBA00022723"/>
    </source>
</evidence>
<dbReference type="InterPro" id="IPR013154">
    <property type="entry name" value="ADH-like_N"/>
</dbReference>
<comment type="similarity">
    <text evidence="2 6">Belongs to the zinc-containing alcohol dehydrogenase family.</text>
</comment>
<dbReference type="InterPro" id="IPR002328">
    <property type="entry name" value="ADH_Zn_CS"/>
</dbReference>
<keyword evidence="3 6" id="KW-0479">Metal-binding</keyword>
<dbReference type="Proteomes" id="UP001153292">
    <property type="component" value="Chromosome 14"/>
</dbReference>
<dbReference type="SUPFAM" id="SSF51735">
    <property type="entry name" value="NAD(P)-binding Rossmann-fold domains"/>
    <property type="match status" value="1"/>
</dbReference>
<accession>A0ABN8L558</accession>
<protein>
    <recommendedName>
        <fullName evidence="7">Enoyl reductase (ER) domain-containing protein</fullName>
    </recommendedName>
</protein>
<dbReference type="Pfam" id="PF08240">
    <property type="entry name" value="ADH_N"/>
    <property type="match status" value="1"/>
</dbReference>
<comment type="cofactor">
    <cofactor evidence="1 6">
        <name>Zn(2+)</name>
        <dbReference type="ChEBI" id="CHEBI:29105"/>
    </cofactor>
</comment>
<dbReference type="SUPFAM" id="SSF50129">
    <property type="entry name" value="GroES-like"/>
    <property type="match status" value="1"/>
</dbReference>
<evidence type="ECO:0000256" key="5">
    <source>
        <dbReference type="ARBA" id="ARBA00023002"/>
    </source>
</evidence>
<reference evidence="8" key="1">
    <citation type="submission" date="2021-12" db="EMBL/GenBank/DDBJ databases">
        <authorList>
            <person name="King R."/>
        </authorList>
    </citation>
    <scope>NUCLEOTIDE SEQUENCE</scope>
</reference>
<dbReference type="InterPro" id="IPR020843">
    <property type="entry name" value="ER"/>
</dbReference>
<dbReference type="Gene3D" id="3.90.180.10">
    <property type="entry name" value="Medium-chain alcohol dehydrogenases, catalytic domain"/>
    <property type="match status" value="1"/>
</dbReference>